<protein>
    <submittedName>
        <fullName evidence="1">Uncharacterized protein</fullName>
    </submittedName>
</protein>
<dbReference type="EMBL" id="PIEU01000003">
    <property type="protein sequence ID" value="PZL77523.1"/>
    <property type="molecule type" value="Genomic_DNA"/>
</dbReference>
<accession>A0A2W4A981</accession>
<dbReference type="Proteomes" id="UP000249828">
    <property type="component" value="Unassembled WGS sequence"/>
</dbReference>
<name>A0A2W4A981_9ENTE</name>
<reference evidence="1 2" key="1">
    <citation type="submission" date="2017-11" db="EMBL/GenBank/DDBJ databases">
        <title>Draft genome sequence of Enterococcus plantarum TRW2 strain isolated from lettuce.</title>
        <authorList>
            <person name="Kim E.B."/>
            <person name="Marco M.L."/>
            <person name="Williams T.R."/>
            <person name="You I.H."/>
        </authorList>
    </citation>
    <scope>NUCLEOTIDE SEQUENCE [LARGE SCALE GENOMIC DNA]</scope>
    <source>
        <strain evidence="1 2">TRW2</strain>
    </source>
</reference>
<evidence type="ECO:0000313" key="2">
    <source>
        <dbReference type="Proteomes" id="UP000249828"/>
    </source>
</evidence>
<dbReference type="AlphaFoldDB" id="A0A2W4A981"/>
<keyword evidence="2" id="KW-1185">Reference proteome</keyword>
<evidence type="ECO:0000313" key="1">
    <source>
        <dbReference type="EMBL" id="PZL77523.1"/>
    </source>
</evidence>
<organism evidence="1 2">
    <name type="scientific">Enterococcus plantarum</name>
    <dbReference type="NCBI Taxonomy" id="1077675"/>
    <lineage>
        <taxon>Bacteria</taxon>
        <taxon>Bacillati</taxon>
        <taxon>Bacillota</taxon>
        <taxon>Bacilli</taxon>
        <taxon>Lactobacillales</taxon>
        <taxon>Enterococcaceae</taxon>
        <taxon>Enterococcus</taxon>
    </lineage>
</organism>
<gene>
    <name evidence="1" type="ORF">CI088_01380</name>
</gene>
<sequence length="102" mass="11739">MLEKTYGDFKRNGLGKKTYTQRGSHEFTSGDPYWALHWVNYTVSYVQRSNGGYAYTVTVSDIYDFAWGNYNNIVVGFGNNYCFAMQSLRLIKPFNISIVYTG</sequence>
<proteinExistence type="predicted"/>
<comment type="caution">
    <text evidence="1">The sequence shown here is derived from an EMBL/GenBank/DDBJ whole genome shotgun (WGS) entry which is preliminary data.</text>
</comment>